<keyword evidence="4 13" id="KW-0808">Transferase</keyword>
<dbReference type="Gene3D" id="1.10.357.140">
    <property type="entry name" value="UbiA prenyltransferase"/>
    <property type="match status" value="1"/>
</dbReference>
<dbReference type="EMBL" id="JAMWMK010000004">
    <property type="protein sequence ID" value="MDC4247252.1"/>
    <property type="molecule type" value="Genomic_DNA"/>
</dbReference>
<organism evidence="13 24">
    <name type="scientific">Enterococcus faecium</name>
    <name type="common">Streptococcus faecium</name>
    <dbReference type="NCBI Taxonomy" id="1352"/>
    <lineage>
        <taxon>Bacteria</taxon>
        <taxon>Bacillati</taxon>
        <taxon>Bacillota</taxon>
        <taxon>Bacilli</taxon>
        <taxon>Lactobacillales</taxon>
        <taxon>Enterococcaceae</taxon>
        <taxon>Enterococcus</taxon>
    </lineage>
</organism>
<dbReference type="EMBL" id="FKLM01000010">
    <property type="protein sequence ID" value="SAM42313.1"/>
    <property type="molecule type" value="Genomic_DNA"/>
</dbReference>
<reference evidence="11" key="7">
    <citation type="journal article" date="2022" name="J. Anim. Sci.">
        <title>Whole genome sequence analyses-based assessment of virulence potential and antimicrobial susceptibilities and resistance of Enterococcus faecium strains isolated from commercial swine and cattle probiotic products.</title>
        <authorList>
            <person name="Shridhar P.B."/>
            <person name="Amachawadi R.G."/>
            <person name="Tokach M."/>
            <person name="Patel I."/>
            <person name="Gangiredla J."/>
            <person name="Mammel M."/>
            <person name="Nagaraja T.G."/>
        </authorList>
    </citation>
    <scope>NUCLEOTIDE SEQUENCE</scope>
    <source>
        <strain evidence="11">EF215</strain>
    </source>
</reference>
<evidence type="ECO:0000313" key="10">
    <source>
        <dbReference type="EMBL" id="KWX17672.1"/>
    </source>
</evidence>
<evidence type="ECO:0000256" key="1">
    <source>
        <dbReference type="ARBA" id="ARBA00004141"/>
    </source>
</evidence>
<dbReference type="EMBL" id="LRHK01000001">
    <property type="protein sequence ID" value="KWX17672.1"/>
    <property type="molecule type" value="Genomic_DNA"/>
</dbReference>
<reference evidence="15 21" key="1">
    <citation type="submission" date="2015-06" db="EMBL/GenBank/DDBJ databases">
        <title>The Genome Sequence of Enterococcus faecium 131EA1.</title>
        <authorList>
            <consortium name="The Broad Institute Genomics Platform"/>
            <consortium name="The Broad Institute Genome Sequencing Center for Infectious Disease"/>
            <person name="Earl A.M."/>
            <person name="Van Tyne D."/>
            <person name="Lebreton F."/>
            <person name="Saavedra J.T."/>
            <person name="Gilmore M.S."/>
            <person name="Manson Mcguire A."/>
            <person name="Clock S."/>
            <person name="Crupain M."/>
            <person name="Rangan U."/>
            <person name="Young S."/>
            <person name="Abouelleil A."/>
            <person name="Cao P."/>
            <person name="Chapman S.B."/>
            <person name="Griggs A."/>
            <person name="Priest M."/>
            <person name="Shea T."/>
            <person name="Wortman J."/>
            <person name="Nusbaum C."/>
            <person name="Birren B."/>
        </authorList>
    </citation>
    <scope>NUCLEOTIDE SEQUENCE [LARGE SCALE GENOMIC DNA]</scope>
    <source>
        <strain evidence="15 21">131EA1</strain>
    </source>
</reference>
<dbReference type="InterPro" id="IPR000537">
    <property type="entry name" value="UbiA_prenyltransferase"/>
</dbReference>
<evidence type="ECO:0000256" key="8">
    <source>
        <dbReference type="SAM" id="Phobius"/>
    </source>
</evidence>
<dbReference type="PANTHER" id="PTHR13929">
    <property type="entry name" value="1,4-DIHYDROXY-2-NAPHTHOATE OCTAPRENYLTRANSFERASE"/>
    <property type="match status" value="1"/>
</dbReference>
<dbReference type="EC" id="2.5.1.-" evidence="17"/>
<dbReference type="RefSeq" id="WP_002289029.1">
    <property type="nucleotide sequence ID" value="NZ_AP019394.1"/>
</dbReference>
<dbReference type="EMBL" id="PJVH01000040">
    <property type="protein sequence ID" value="RXU85766.1"/>
    <property type="molecule type" value="Genomic_DNA"/>
</dbReference>
<accession>A0A132Z8J6</accession>
<dbReference type="CDD" id="cd13962">
    <property type="entry name" value="PT_UbiA_UBIAD1"/>
    <property type="match status" value="1"/>
</dbReference>
<dbReference type="Proteomes" id="UP000224303">
    <property type="component" value="Unassembled WGS sequence"/>
</dbReference>
<evidence type="ECO:0000256" key="2">
    <source>
        <dbReference type="ARBA" id="ARBA00004863"/>
    </source>
</evidence>
<evidence type="ECO:0000313" key="17">
    <source>
        <dbReference type="EMBL" id="SAM42313.1"/>
    </source>
</evidence>
<evidence type="ECO:0000313" key="20">
    <source>
        <dbReference type="Proteomes" id="UP000224303"/>
    </source>
</evidence>
<dbReference type="GO" id="GO:0042371">
    <property type="term" value="P:vitamin K biosynthetic process"/>
    <property type="evidence" value="ECO:0007669"/>
    <property type="project" value="TreeGrafter"/>
</dbReference>
<dbReference type="AlphaFoldDB" id="A0A132Z8J6"/>
<reference evidence="10 18" key="2">
    <citation type="submission" date="2016-01" db="EMBL/GenBank/DDBJ databases">
        <title>Molecular Mechanisms for transfer of large genomic segments between Enterococcus faecium strains.</title>
        <authorList>
            <person name="Garcia-Solache M.A."/>
            <person name="Lebreton F."/>
            <person name="Mclaughlin R.E."/>
            <person name="Whiteaker J.D."/>
            <person name="Gilmore M.S."/>
            <person name="Rice L.B."/>
        </authorList>
    </citation>
    <scope>NUCLEOTIDE SEQUENCE [LARGE SCALE GENOMIC DNA]</scope>
    <source>
        <strain evidence="10 18">D344RRF x C68</strain>
    </source>
</reference>
<dbReference type="UniPathway" id="UPA00079"/>
<dbReference type="EMBL" id="CP033041">
    <property type="protein sequence ID" value="AYM74181.1"/>
    <property type="molecule type" value="Genomic_DNA"/>
</dbReference>
<reference evidence="16 23" key="5">
    <citation type="submission" date="2017-12" db="EMBL/GenBank/DDBJ databases">
        <title>A pool of 800 enterococci isolated from chicken carcass rinse samples from New Zealand.</title>
        <authorList>
            <person name="Zhang J."/>
            <person name="Rogers L."/>
            <person name="Midwinter A."/>
            <person name="French N."/>
        </authorList>
    </citation>
    <scope>NUCLEOTIDE SEQUENCE [LARGE SCALE GENOMIC DNA]</scope>
    <source>
        <strain evidence="16 23">EN697</strain>
    </source>
</reference>
<dbReference type="PATRIC" id="fig|1352.1358.peg.2741"/>
<evidence type="ECO:0000256" key="3">
    <source>
        <dbReference type="ARBA" id="ARBA00022428"/>
    </source>
</evidence>
<keyword evidence="7 8" id="KW-0472">Membrane</keyword>
<feature type="transmembrane region" description="Helical" evidence="8">
    <location>
        <begin position="113"/>
        <end position="132"/>
    </location>
</feature>
<evidence type="ECO:0000313" key="24">
    <source>
        <dbReference type="Proteomes" id="UP001260956"/>
    </source>
</evidence>
<dbReference type="Pfam" id="PF01040">
    <property type="entry name" value="UbiA"/>
    <property type="match status" value="1"/>
</dbReference>
<evidence type="ECO:0000313" key="22">
    <source>
        <dbReference type="Proteomes" id="UP000275747"/>
    </source>
</evidence>
<evidence type="ECO:0000256" key="5">
    <source>
        <dbReference type="ARBA" id="ARBA00022692"/>
    </source>
</evidence>
<reference evidence="12" key="8">
    <citation type="submission" date="2022-05" db="EMBL/GenBank/DDBJ databases">
        <title>Draft genome sequences of Clostridium perfringens strains isolated from Peru.</title>
        <authorList>
            <person name="Hurtado R."/>
            <person name="Lima L."/>
            <person name="Sousa T."/>
            <person name="Jaiswal A.K."/>
            <person name="Tiwari S."/>
            <person name="Maturrano L."/>
            <person name="Brenig B."/>
            <person name="Azevedo V."/>
        </authorList>
    </citation>
    <scope>NUCLEOTIDE SEQUENCE</scope>
    <source>
        <strain evidence="12">CP4</strain>
    </source>
</reference>
<dbReference type="GeneID" id="66455684"/>
<dbReference type="Proteomes" id="UP001139644">
    <property type="component" value="Unassembled WGS sequence"/>
</dbReference>
<dbReference type="PIRSF" id="PIRSF005355">
    <property type="entry name" value="UBIAD1"/>
    <property type="match status" value="1"/>
</dbReference>
<evidence type="ECO:0000313" key="21">
    <source>
        <dbReference type="Proteomes" id="UP000253144"/>
    </source>
</evidence>
<evidence type="ECO:0000313" key="18">
    <source>
        <dbReference type="Proteomes" id="UP000070452"/>
    </source>
</evidence>
<evidence type="ECO:0000313" key="11">
    <source>
        <dbReference type="EMBL" id="MBX4223750.1"/>
    </source>
</evidence>
<dbReference type="Proteomes" id="UP001141166">
    <property type="component" value="Unassembled WGS sequence"/>
</dbReference>
<dbReference type="EMBL" id="JAIFOC010000155">
    <property type="protein sequence ID" value="MBX4223750.1"/>
    <property type="molecule type" value="Genomic_DNA"/>
</dbReference>
<evidence type="ECO:0000313" key="9">
    <source>
        <dbReference type="EMBL" id="AYM74181.1"/>
    </source>
</evidence>
<feature type="transmembrane region" description="Helical" evidence="8">
    <location>
        <begin position="12"/>
        <end position="32"/>
    </location>
</feature>
<proteinExistence type="predicted"/>
<comment type="subcellular location">
    <subcellularLocation>
        <location evidence="1">Membrane</location>
        <topology evidence="1">Multi-pass membrane protein</topology>
    </subcellularLocation>
</comment>
<feature type="transmembrane region" description="Helical" evidence="8">
    <location>
        <begin position="144"/>
        <end position="165"/>
    </location>
</feature>
<protein>
    <submittedName>
        <fullName evidence="13">1,4-dihydroxy-2-naphthoate polyprenyltransferase</fullName>
        <ecNumber evidence="13">2.5.1.74</ecNumber>
    </submittedName>
    <submittedName>
        <fullName evidence="10">1,4-dihydroxy-2-naphthoate prenyltransferase</fullName>
    </submittedName>
    <submittedName>
        <fullName evidence="17">Prenyltransferase, UbiA family</fullName>
        <ecNumber evidence="17">2.5.1.-</ecNumber>
    </submittedName>
    <submittedName>
        <fullName evidence="15">UbiA family prenyltransferase</fullName>
    </submittedName>
</protein>
<feature type="transmembrane region" description="Helical" evidence="8">
    <location>
        <begin position="87"/>
        <end position="107"/>
    </location>
</feature>
<dbReference type="GO" id="GO:0046428">
    <property type="term" value="F:1,4-dihydroxy-2-naphthoate polyprenyltransferase activity"/>
    <property type="evidence" value="ECO:0007669"/>
    <property type="project" value="UniProtKB-EC"/>
</dbReference>
<sequence>MTLKIFLEVVEIRTKVASVFPFAVGVLFSIAFFHEIHWLNTFLFFIGMLVFDLATTAINNYMDYEKAHSEVYKYEENVIGRRNLSPVLIRNMILAMIAFVFVIGVILTINTGWLLLLMGFICCFIGVFYTFGPIPLSRMPLGEIFSGVTMGLGIFAMVVYVNTFGSDVYDLTVNFSSGQFALVGNLWAIAAIVLASLPLVFTIANIMLANNLRDLDRDIENHRYTLVFYIGRPAGTVLFQLLMYACYFVILMGLLSGIYEWPILVTFLTLPIVKKHLDQFKQTLPQPISFSYSIKNMVLFNASYVLGLLLTIIMQAI</sequence>
<evidence type="ECO:0000313" key="13">
    <source>
        <dbReference type="EMBL" id="MDT2370775.1"/>
    </source>
</evidence>
<feature type="transmembrane region" description="Helical" evidence="8">
    <location>
        <begin position="185"/>
        <end position="208"/>
    </location>
</feature>
<dbReference type="GO" id="GO:0009234">
    <property type="term" value="P:menaquinone biosynthetic process"/>
    <property type="evidence" value="ECO:0007669"/>
    <property type="project" value="UniProtKB-UniPathway"/>
</dbReference>
<dbReference type="Proteomes" id="UP000253144">
    <property type="component" value="Unassembled WGS sequence"/>
</dbReference>
<dbReference type="NCBIfam" id="NF004752">
    <property type="entry name" value="PRK06080.1-4"/>
    <property type="match status" value="1"/>
</dbReference>
<keyword evidence="6 8" id="KW-1133">Transmembrane helix</keyword>
<evidence type="ECO:0000256" key="6">
    <source>
        <dbReference type="ARBA" id="ARBA00022989"/>
    </source>
</evidence>
<reference evidence="13" key="9">
    <citation type="submission" date="2023-03" db="EMBL/GenBank/DDBJ databases">
        <authorList>
            <person name="Shen W."/>
            <person name="Cai J."/>
        </authorList>
    </citation>
    <scope>NUCLEOTIDE SEQUENCE</scope>
    <source>
        <strain evidence="13">B1010-2</strain>
    </source>
</reference>
<evidence type="ECO:0000313" key="16">
    <source>
        <dbReference type="EMBL" id="RXU85766.1"/>
    </source>
</evidence>
<keyword evidence="3" id="KW-0474">Menaquinone biosynthesis</keyword>
<feature type="transmembrane region" description="Helical" evidence="8">
    <location>
        <begin position="298"/>
        <end position="316"/>
    </location>
</feature>
<comment type="pathway">
    <text evidence="2">Quinol/quinone metabolism; menaquinone biosynthesis.</text>
</comment>
<evidence type="ECO:0000313" key="19">
    <source>
        <dbReference type="Proteomes" id="UP000183509"/>
    </source>
</evidence>
<reference evidence="14 20" key="4">
    <citation type="submission" date="2017-10" db="EMBL/GenBank/DDBJ databases">
        <title>Draft genomes of the Enterococcus faecium isolated from human feces before and after Helicobacter pylori eradication therapy.</title>
        <authorList>
            <person name="Prianichniikov N.A."/>
            <person name="Glushchenko O.E."/>
            <person name="Malakhova M.V."/>
        </authorList>
    </citation>
    <scope>NUCLEOTIDE SEQUENCE [LARGE SCALE GENOMIC DNA]</scope>
    <source>
        <strain evidence="14 20">Hp_5-7</strain>
    </source>
</reference>
<reference evidence="17 19" key="3">
    <citation type="submission" date="2016-04" db="EMBL/GenBank/DDBJ databases">
        <authorList>
            <person name="Millard A."/>
        </authorList>
    </citation>
    <scope>NUCLEOTIDE SEQUENCE [LARGE SCALE GENOMIC DNA]</scope>
    <source>
        <strain evidence="17">Isolate 22</strain>
    </source>
</reference>
<dbReference type="Proteomes" id="UP000289562">
    <property type="component" value="Unassembled WGS sequence"/>
</dbReference>
<dbReference type="NCBIfam" id="NF009926">
    <property type="entry name" value="PRK13387.1"/>
    <property type="match status" value="1"/>
</dbReference>
<evidence type="ECO:0000313" key="23">
    <source>
        <dbReference type="Proteomes" id="UP000289562"/>
    </source>
</evidence>
<dbReference type="Proteomes" id="UP000275747">
    <property type="component" value="Chromosome"/>
</dbReference>
<dbReference type="PANTHER" id="PTHR13929:SF0">
    <property type="entry name" value="UBIA PRENYLTRANSFERASE DOMAIN-CONTAINING PROTEIN 1"/>
    <property type="match status" value="1"/>
</dbReference>
<dbReference type="EMBL" id="JARPTX010000047">
    <property type="protein sequence ID" value="MDT2370775.1"/>
    <property type="molecule type" value="Genomic_DNA"/>
</dbReference>
<evidence type="ECO:0000313" key="12">
    <source>
        <dbReference type="EMBL" id="MDC4247252.1"/>
    </source>
</evidence>
<dbReference type="Proteomes" id="UP001260956">
    <property type="component" value="Unassembled WGS sequence"/>
</dbReference>
<dbReference type="STRING" id="1352.AL014_12505"/>
<dbReference type="Proteomes" id="UP000183509">
    <property type="component" value="Unassembled WGS sequence"/>
</dbReference>
<dbReference type="InterPro" id="IPR026046">
    <property type="entry name" value="UBIAD1"/>
</dbReference>
<feature type="transmembrane region" description="Helical" evidence="8">
    <location>
        <begin position="38"/>
        <end position="58"/>
    </location>
</feature>
<dbReference type="Proteomes" id="UP000070452">
    <property type="component" value="Unassembled WGS sequence"/>
</dbReference>
<dbReference type="EC" id="2.5.1.74" evidence="13"/>
<dbReference type="EMBL" id="PCGC01000036">
    <property type="protein sequence ID" value="PHL20778.1"/>
    <property type="molecule type" value="Genomic_DNA"/>
</dbReference>
<evidence type="ECO:0000256" key="7">
    <source>
        <dbReference type="ARBA" id="ARBA00023136"/>
    </source>
</evidence>
<evidence type="ECO:0000256" key="4">
    <source>
        <dbReference type="ARBA" id="ARBA00022679"/>
    </source>
</evidence>
<keyword evidence="5 8" id="KW-0812">Transmembrane</keyword>
<dbReference type="EMBL" id="LEQJ01000017">
    <property type="protein sequence ID" value="RBS27999.1"/>
    <property type="molecule type" value="Genomic_DNA"/>
</dbReference>
<evidence type="ECO:0000313" key="14">
    <source>
        <dbReference type="EMBL" id="PHL20778.1"/>
    </source>
</evidence>
<feature type="transmembrane region" description="Helical" evidence="8">
    <location>
        <begin position="229"/>
        <end position="252"/>
    </location>
</feature>
<reference evidence="9 22" key="6">
    <citation type="submission" date="2018-10" db="EMBL/GenBank/DDBJ databases">
        <title>Escaping from acidified nitrite in gastric host defense: Transcriptomic basis for resistance to free nitrous acid in Enterococcus faecalis.</title>
        <authorList>
            <person name="Yu Z."/>
            <person name="Shi D."/>
            <person name="Liu W."/>
            <person name="Meng F."/>
        </authorList>
    </citation>
    <scope>NUCLEOTIDE SEQUENCE [LARGE SCALE GENOMIC DNA]</scope>
    <source>
        <strain evidence="9 22">JE1</strain>
    </source>
</reference>
<dbReference type="GO" id="GO:0016020">
    <property type="term" value="C:membrane"/>
    <property type="evidence" value="ECO:0007669"/>
    <property type="project" value="UniProtKB-SubCell"/>
</dbReference>
<gene>
    <name evidence="13" type="primary">menA</name>
    <name evidence="10" type="ORF">AWT83_03815</name>
    <name evidence="14" type="ORF">CQR37_12100</name>
    <name evidence="16" type="ORF">CYQ77_10840</name>
    <name evidence="9" type="ORF">D9Z05_13505</name>
    <name evidence="17" type="ORF">DTPHA_600973</name>
    <name evidence="15" type="ORF">EB12_02481</name>
    <name evidence="11" type="ORF">KYX88_13320</name>
    <name evidence="12" type="ORF">M3X98_04175</name>
    <name evidence="13" type="ORF">P6Z85_11585</name>
</gene>
<dbReference type="InterPro" id="IPR044878">
    <property type="entry name" value="UbiA_sf"/>
</dbReference>
<evidence type="ECO:0000313" key="15">
    <source>
        <dbReference type="EMBL" id="RBS27999.1"/>
    </source>
</evidence>
<name>A0A132Z8J6_ENTFC</name>